<keyword evidence="4" id="KW-1185">Reference proteome</keyword>
<evidence type="ECO:0000259" key="2">
    <source>
        <dbReference type="Pfam" id="PF09922"/>
    </source>
</evidence>
<evidence type="ECO:0000313" key="3">
    <source>
        <dbReference type="EMBL" id="AXY25444.1"/>
    </source>
</evidence>
<dbReference type="EMBL" id="CP023434">
    <property type="protein sequence ID" value="AXY25444.1"/>
    <property type="molecule type" value="Genomic_DNA"/>
</dbReference>
<accession>A0A347WK37</accession>
<evidence type="ECO:0000256" key="1">
    <source>
        <dbReference type="SAM" id="Phobius"/>
    </source>
</evidence>
<dbReference type="OrthoDB" id="2351415at2"/>
<name>A0A347WK37_9LACT</name>
<keyword evidence="1" id="KW-0812">Transmembrane</keyword>
<proteinExistence type="predicted"/>
<feature type="transmembrane region" description="Helical" evidence="1">
    <location>
        <begin position="30"/>
        <end position="52"/>
    </location>
</feature>
<feature type="transmembrane region" description="Helical" evidence="1">
    <location>
        <begin position="5"/>
        <end position="24"/>
    </location>
</feature>
<dbReference type="NCBIfam" id="NF040535">
    <property type="entry name" value="LiaF_C_term"/>
    <property type="match status" value="1"/>
</dbReference>
<reference evidence="3 4" key="1">
    <citation type="submission" date="2017-09" db="EMBL/GenBank/DDBJ databases">
        <title>Complete genome sequence of Oxytococcus suis strain ZY16052.</title>
        <authorList>
            <person name="Li F."/>
        </authorList>
    </citation>
    <scope>NUCLEOTIDE SEQUENCE [LARGE SCALE GENOMIC DNA]</scope>
    <source>
        <strain evidence="3 4">ZY16052</strain>
    </source>
</reference>
<feature type="transmembrane region" description="Helical" evidence="1">
    <location>
        <begin position="88"/>
        <end position="107"/>
    </location>
</feature>
<dbReference type="InterPro" id="IPR024425">
    <property type="entry name" value="LiaF-like_C"/>
</dbReference>
<gene>
    <name evidence="3" type="ORF">CL176_05205</name>
</gene>
<dbReference type="Pfam" id="PF09922">
    <property type="entry name" value="LiaF-like_C"/>
    <property type="match status" value="1"/>
</dbReference>
<dbReference type="InterPro" id="IPR047793">
    <property type="entry name" value="LiaF_C"/>
</dbReference>
<dbReference type="AlphaFoldDB" id="A0A347WK37"/>
<feature type="domain" description="Cell wall-active antibiotics response LiaF-like C-terminal" evidence="2">
    <location>
        <begin position="200"/>
        <end position="304"/>
    </location>
</feature>
<protein>
    <recommendedName>
        <fullName evidence="2">Cell wall-active antibiotics response LiaF-like C-terminal domain-containing protein</fullName>
    </recommendedName>
</protein>
<feature type="transmembrane region" description="Helical" evidence="1">
    <location>
        <begin position="64"/>
        <end position="82"/>
    </location>
</feature>
<evidence type="ECO:0000313" key="4">
    <source>
        <dbReference type="Proteomes" id="UP000263232"/>
    </source>
</evidence>
<keyword evidence="1" id="KW-1133">Transmembrane helix</keyword>
<organism evidence="3 4">
    <name type="scientific">Suicoccus acidiformans</name>
    <dbReference type="NCBI Taxonomy" id="2036206"/>
    <lineage>
        <taxon>Bacteria</taxon>
        <taxon>Bacillati</taxon>
        <taxon>Bacillota</taxon>
        <taxon>Bacilli</taxon>
        <taxon>Lactobacillales</taxon>
        <taxon>Aerococcaceae</taxon>
        <taxon>Suicoccus</taxon>
    </lineage>
</organism>
<dbReference type="Proteomes" id="UP000263232">
    <property type="component" value="Chromosome"/>
</dbReference>
<keyword evidence="1" id="KW-0472">Membrane</keyword>
<sequence>MHPAVLTLIGCIFGGGYYIYFALLELVCSAYIHCFSYAIVSNYFISHLKLAIMITTRRGAMKEYLKQNLLIIACMVILLLVIDIFTDWHSLAAFIIGTLFLLASIFVERKGLSRLSLFIATFAFVLAIFLTQSIWLLAVVFILFLIVFRAPTGNEFFDTGEAKLVSPASKNTYIGVKLVQPQSKQRKPLVTEQVNLSQANEQQAWDDINLVMLGGNAIVDLGNTNLPEGESIIMLRKLVGRTRIIVPSDVGLHINFSTMSGAVIFEQQRYDLTGENFRWESPSYQASPRRMKLVLSVVFGDVEVIVL</sequence>
<feature type="transmembrane region" description="Helical" evidence="1">
    <location>
        <begin position="119"/>
        <end position="148"/>
    </location>
</feature>
<dbReference type="KEGG" id="abae:CL176_05205"/>